<dbReference type="InterPro" id="IPR001001">
    <property type="entry name" value="DNA_polIII_beta"/>
</dbReference>
<evidence type="ECO:0000256" key="5">
    <source>
        <dbReference type="ARBA" id="ARBA00022679"/>
    </source>
</evidence>
<dbReference type="GO" id="GO:0003677">
    <property type="term" value="F:DNA binding"/>
    <property type="evidence" value="ECO:0007669"/>
    <property type="project" value="UniProtKB-UniRule"/>
</dbReference>
<dbReference type="CDD" id="cd00140">
    <property type="entry name" value="beta_clamp"/>
    <property type="match status" value="1"/>
</dbReference>
<dbReference type="Pfam" id="PF02767">
    <property type="entry name" value="DNA_pol3_beta_2"/>
    <property type="match status" value="1"/>
</dbReference>
<evidence type="ECO:0000313" key="15">
    <source>
        <dbReference type="Proteomes" id="UP000315825"/>
    </source>
</evidence>
<name>A0A520MYV3_9GAMM</name>
<dbReference type="SUPFAM" id="SSF55979">
    <property type="entry name" value="DNA clamp"/>
    <property type="match status" value="3"/>
</dbReference>
<comment type="similarity">
    <text evidence="2 10">Belongs to the beta sliding clamp family.</text>
</comment>
<comment type="function">
    <text evidence="10">Confers DNA tethering and processivity to DNA polymerases and other proteins. Acts as a clamp, forming a ring around DNA (a reaction catalyzed by the clamp-loading complex) which diffuses in an ATP-independent manner freely and bidirectionally along dsDNA. Initially characterized for its ability to contact the catalytic subunit of DNA polymerase III (Pol III), a complex, multichain enzyme responsible for most of the replicative synthesis in bacteria; Pol III exhibits 3'-5' exonuclease proofreading activity. The beta chain is required for initiation of replication as well as for processivity of DNA replication.</text>
</comment>
<dbReference type="GO" id="GO:0003887">
    <property type="term" value="F:DNA-directed DNA polymerase activity"/>
    <property type="evidence" value="ECO:0007669"/>
    <property type="project" value="UniProtKB-UniRule"/>
</dbReference>
<dbReference type="GO" id="GO:0006271">
    <property type="term" value="P:DNA strand elongation involved in DNA replication"/>
    <property type="evidence" value="ECO:0007669"/>
    <property type="project" value="TreeGrafter"/>
</dbReference>
<dbReference type="Pfam" id="PF02768">
    <property type="entry name" value="DNA_pol3_beta_3"/>
    <property type="match status" value="1"/>
</dbReference>
<keyword evidence="4 10" id="KW-0963">Cytoplasm</keyword>
<dbReference type="PIRSF" id="PIRSF000804">
    <property type="entry name" value="DNA_pol_III_b"/>
    <property type="match status" value="1"/>
</dbReference>
<evidence type="ECO:0000256" key="1">
    <source>
        <dbReference type="ARBA" id="ARBA00004496"/>
    </source>
</evidence>
<evidence type="ECO:0000256" key="8">
    <source>
        <dbReference type="ARBA" id="ARBA00022932"/>
    </source>
</evidence>
<evidence type="ECO:0000256" key="4">
    <source>
        <dbReference type="ARBA" id="ARBA00022490"/>
    </source>
</evidence>
<dbReference type="Proteomes" id="UP000315825">
    <property type="component" value="Unassembled WGS sequence"/>
</dbReference>
<evidence type="ECO:0000256" key="6">
    <source>
        <dbReference type="ARBA" id="ARBA00022695"/>
    </source>
</evidence>
<dbReference type="PANTHER" id="PTHR30478:SF0">
    <property type="entry name" value="BETA SLIDING CLAMP"/>
    <property type="match status" value="1"/>
</dbReference>
<evidence type="ECO:0000256" key="3">
    <source>
        <dbReference type="ARBA" id="ARBA00021035"/>
    </source>
</evidence>
<dbReference type="PANTHER" id="PTHR30478">
    <property type="entry name" value="DNA POLYMERASE III SUBUNIT BETA"/>
    <property type="match status" value="1"/>
</dbReference>
<sequence length="365" mass="40726">MKFSINKDEIIHQLQSLAAVADKKQTLPILSNIYLKCSGDELTLKSTDLEVELEFKLTAQNSEDGETTIPSKKISDIVRELPEGEIAFSLNDDGNKMQVKSSSGRYNLATISAGDFPDFDTVPSDKTYDISSDDLLALIQKTSFAMANQDWRHYLNGCLLQKNMNEINMVATDAHRLAVYKLKLDQEGDFFGIIPRKTIIELTKILPKNNEQIQFYINANNIVFMYKNFTFKSKLVDGNYPDFTKVIPSGDGLEIGVNRKSLIETLSRVSVLSSEKFKGVKLKTNENSLEVSAHNPDQESAEESLNIVSGSAPGFDVAFNVNYLREVLSTIEDDEIKLISFGTDKSALIEGSDKQQTLVLMPLLL</sequence>
<comment type="subunit">
    <text evidence="10">Forms a ring-shaped head-to-tail homodimer around DNA.</text>
</comment>
<gene>
    <name evidence="14" type="ORF">EVA92_02555</name>
</gene>
<dbReference type="AlphaFoldDB" id="A0A520MYV3"/>
<evidence type="ECO:0000256" key="2">
    <source>
        <dbReference type="ARBA" id="ARBA00010752"/>
    </source>
</evidence>
<dbReference type="SMART" id="SM00480">
    <property type="entry name" value="POL3Bc"/>
    <property type="match status" value="1"/>
</dbReference>
<keyword evidence="6 10" id="KW-0548">Nucleotidyltransferase</keyword>
<dbReference type="GO" id="GO:0009360">
    <property type="term" value="C:DNA polymerase III complex"/>
    <property type="evidence" value="ECO:0007669"/>
    <property type="project" value="InterPro"/>
</dbReference>
<dbReference type="Pfam" id="PF00712">
    <property type="entry name" value="DNA_pol3_beta"/>
    <property type="match status" value="1"/>
</dbReference>
<keyword evidence="8 10" id="KW-0239">DNA-directed DNA polymerase</keyword>
<evidence type="ECO:0000313" key="14">
    <source>
        <dbReference type="EMBL" id="RZO26394.1"/>
    </source>
</evidence>
<protein>
    <recommendedName>
        <fullName evidence="3 10">Beta sliding clamp</fullName>
    </recommendedName>
</protein>
<comment type="subcellular location">
    <subcellularLocation>
        <location evidence="1 10">Cytoplasm</location>
    </subcellularLocation>
</comment>
<dbReference type="GO" id="GO:0005737">
    <property type="term" value="C:cytoplasm"/>
    <property type="evidence" value="ECO:0007669"/>
    <property type="project" value="UniProtKB-SubCell"/>
</dbReference>
<dbReference type="GO" id="GO:0008408">
    <property type="term" value="F:3'-5' exonuclease activity"/>
    <property type="evidence" value="ECO:0007669"/>
    <property type="project" value="InterPro"/>
</dbReference>
<proteinExistence type="inferred from homology"/>
<dbReference type="InterPro" id="IPR022637">
    <property type="entry name" value="DNA_polIII_beta_cen"/>
</dbReference>
<evidence type="ECO:0000256" key="7">
    <source>
        <dbReference type="ARBA" id="ARBA00022705"/>
    </source>
</evidence>
<feature type="domain" description="DNA polymerase III beta sliding clamp C-terminal" evidence="13">
    <location>
        <begin position="245"/>
        <end position="362"/>
    </location>
</feature>
<feature type="domain" description="DNA polymerase III beta sliding clamp N-terminal" evidence="11">
    <location>
        <begin position="1"/>
        <end position="119"/>
    </location>
</feature>
<comment type="caution">
    <text evidence="14">The sequence shown here is derived from an EMBL/GenBank/DDBJ whole genome shotgun (WGS) entry which is preliminary data.</text>
</comment>
<dbReference type="Gene3D" id="3.70.10.10">
    <property type="match status" value="1"/>
</dbReference>
<accession>A0A520MYV3</accession>
<dbReference type="EMBL" id="SHBE01000004">
    <property type="protein sequence ID" value="RZO26394.1"/>
    <property type="molecule type" value="Genomic_DNA"/>
</dbReference>
<feature type="domain" description="DNA polymerase III beta sliding clamp central" evidence="12">
    <location>
        <begin position="130"/>
        <end position="242"/>
    </location>
</feature>
<keyword evidence="9" id="KW-0238">DNA-binding</keyword>
<dbReference type="Gene3D" id="3.10.150.10">
    <property type="entry name" value="DNA Polymerase III, subunit A, domain 2"/>
    <property type="match status" value="1"/>
</dbReference>
<keyword evidence="5 10" id="KW-0808">Transferase</keyword>
<organism evidence="14 15">
    <name type="scientific">SAR86 cluster bacterium</name>
    <dbReference type="NCBI Taxonomy" id="2030880"/>
    <lineage>
        <taxon>Bacteria</taxon>
        <taxon>Pseudomonadati</taxon>
        <taxon>Pseudomonadota</taxon>
        <taxon>Gammaproteobacteria</taxon>
        <taxon>SAR86 cluster</taxon>
    </lineage>
</organism>
<evidence type="ECO:0000259" key="13">
    <source>
        <dbReference type="Pfam" id="PF02768"/>
    </source>
</evidence>
<dbReference type="NCBIfam" id="TIGR00663">
    <property type="entry name" value="dnan"/>
    <property type="match status" value="1"/>
</dbReference>
<dbReference type="InterPro" id="IPR046938">
    <property type="entry name" value="DNA_clamp_sf"/>
</dbReference>
<evidence type="ECO:0000256" key="10">
    <source>
        <dbReference type="PIRNR" id="PIRNR000804"/>
    </source>
</evidence>
<evidence type="ECO:0000256" key="9">
    <source>
        <dbReference type="ARBA" id="ARBA00023125"/>
    </source>
</evidence>
<dbReference type="InterPro" id="IPR022635">
    <property type="entry name" value="DNA_polIII_beta_C"/>
</dbReference>
<evidence type="ECO:0000259" key="11">
    <source>
        <dbReference type="Pfam" id="PF00712"/>
    </source>
</evidence>
<reference evidence="14 15" key="1">
    <citation type="submission" date="2019-02" db="EMBL/GenBank/DDBJ databases">
        <title>Prokaryotic population dynamics and viral predation in marine succession experiment using metagenomics: the confinement effect.</title>
        <authorList>
            <person name="Haro-Moreno J.M."/>
            <person name="Rodriguez-Valera F."/>
            <person name="Lopez-Perez M."/>
        </authorList>
    </citation>
    <scope>NUCLEOTIDE SEQUENCE [LARGE SCALE GENOMIC DNA]</scope>
    <source>
        <strain evidence="14">MED-G159</strain>
    </source>
</reference>
<evidence type="ECO:0000259" key="12">
    <source>
        <dbReference type="Pfam" id="PF02767"/>
    </source>
</evidence>
<keyword evidence="7 10" id="KW-0235">DNA replication</keyword>
<dbReference type="InterPro" id="IPR022634">
    <property type="entry name" value="DNA_polIII_beta_N"/>
</dbReference>